<proteinExistence type="predicted"/>
<reference evidence="1" key="1">
    <citation type="submission" date="2014-09" db="EMBL/GenBank/DDBJ databases">
        <authorList>
            <person name="Magalhaes I.L.F."/>
            <person name="Oliveira U."/>
            <person name="Santos F.R."/>
            <person name="Vidigal T.H.D.A."/>
            <person name="Brescovit A.D."/>
            <person name="Santos A.J."/>
        </authorList>
    </citation>
    <scope>NUCLEOTIDE SEQUENCE</scope>
    <source>
        <tissue evidence="1">Shoot tissue taken approximately 20 cm above the soil surface</tissue>
    </source>
</reference>
<sequence length="155" mass="16748">MSPATLQWWPAQGLDLAPAARIQRPARGLDLAWPRQQAPTVFLSVQMAPQLRAAMDLPLKLLPQPPPTAMIRPCSCCPNVDPPWLGGCSFLAPTDYSHGFSSTTYNHGSAGIGNASCCELATSYGSPSLMMRPDLGTRIHGRLLDLYCFLGIQLV</sequence>
<dbReference type="EMBL" id="GBRH01246525">
    <property type="protein sequence ID" value="JAD51370.1"/>
    <property type="molecule type" value="Transcribed_RNA"/>
</dbReference>
<dbReference type="AlphaFoldDB" id="A0A0A9AR23"/>
<reference evidence="1" key="2">
    <citation type="journal article" date="2015" name="Data Brief">
        <title>Shoot transcriptome of the giant reed, Arundo donax.</title>
        <authorList>
            <person name="Barrero R.A."/>
            <person name="Guerrero F.D."/>
            <person name="Moolhuijzen P."/>
            <person name="Goolsby J.A."/>
            <person name="Tidwell J."/>
            <person name="Bellgard S.E."/>
            <person name="Bellgard M.I."/>
        </authorList>
    </citation>
    <scope>NUCLEOTIDE SEQUENCE</scope>
    <source>
        <tissue evidence="1">Shoot tissue taken approximately 20 cm above the soil surface</tissue>
    </source>
</reference>
<evidence type="ECO:0000313" key="1">
    <source>
        <dbReference type="EMBL" id="JAD51370.1"/>
    </source>
</evidence>
<accession>A0A0A9AR23</accession>
<protein>
    <submittedName>
        <fullName evidence="1">Uncharacterized protein</fullName>
    </submittedName>
</protein>
<organism evidence="1">
    <name type="scientific">Arundo donax</name>
    <name type="common">Giant reed</name>
    <name type="synonym">Donax arundinaceus</name>
    <dbReference type="NCBI Taxonomy" id="35708"/>
    <lineage>
        <taxon>Eukaryota</taxon>
        <taxon>Viridiplantae</taxon>
        <taxon>Streptophyta</taxon>
        <taxon>Embryophyta</taxon>
        <taxon>Tracheophyta</taxon>
        <taxon>Spermatophyta</taxon>
        <taxon>Magnoliopsida</taxon>
        <taxon>Liliopsida</taxon>
        <taxon>Poales</taxon>
        <taxon>Poaceae</taxon>
        <taxon>PACMAD clade</taxon>
        <taxon>Arundinoideae</taxon>
        <taxon>Arundineae</taxon>
        <taxon>Arundo</taxon>
    </lineage>
</organism>
<name>A0A0A9AR23_ARUDO</name>